<name>A0A8J8NAM6_HALGN</name>
<accession>A0A8J8NAM6</accession>
<sequence>MKQEEMLIYLQQITYQIHLNHQVSANVLTIYLLSFISAFFHLLYSLNEPIFQLHVFKQIDDSICDYDHSLHPIPNEQNVLILFLAFLAVLTSNMFQSAVSVLAHQLTQNQHSDFDKYPIKLALNFDLQLIPAIKRQTL</sequence>
<evidence type="ECO:0008006" key="4">
    <source>
        <dbReference type="Google" id="ProtNLM"/>
    </source>
</evidence>
<keyword evidence="1" id="KW-1133">Transmembrane helix</keyword>
<protein>
    <recommendedName>
        <fullName evidence="4">Transmembrane protein</fullName>
    </recommendedName>
</protein>
<evidence type="ECO:0000256" key="1">
    <source>
        <dbReference type="SAM" id="Phobius"/>
    </source>
</evidence>
<evidence type="ECO:0000313" key="2">
    <source>
        <dbReference type="EMBL" id="TNV71453.1"/>
    </source>
</evidence>
<dbReference type="EMBL" id="RRYP01029795">
    <property type="protein sequence ID" value="TNV71453.1"/>
    <property type="molecule type" value="Genomic_DNA"/>
</dbReference>
<reference evidence="2" key="1">
    <citation type="submission" date="2019-06" db="EMBL/GenBank/DDBJ databases">
        <authorList>
            <person name="Zheng W."/>
        </authorList>
    </citation>
    <scope>NUCLEOTIDE SEQUENCE</scope>
    <source>
        <strain evidence="2">QDHG01</strain>
    </source>
</reference>
<keyword evidence="3" id="KW-1185">Reference proteome</keyword>
<gene>
    <name evidence="2" type="ORF">FGO68_gene11647</name>
</gene>
<feature type="transmembrane region" description="Helical" evidence="1">
    <location>
        <begin position="23"/>
        <end position="44"/>
    </location>
</feature>
<dbReference type="Proteomes" id="UP000785679">
    <property type="component" value="Unassembled WGS sequence"/>
</dbReference>
<comment type="caution">
    <text evidence="2">The sequence shown here is derived from an EMBL/GenBank/DDBJ whole genome shotgun (WGS) entry which is preliminary data.</text>
</comment>
<proteinExistence type="predicted"/>
<dbReference type="AlphaFoldDB" id="A0A8J8NAM6"/>
<keyword evidence="1" id="KW-0472">Membrane</keyword>
<keyword evidence="1" id="KW-0812">Transmembrane</keyword>
<organism evidence="2 3">
    <name type="scientific">Halteria grandinella</name>
    <dbReference type="NCBI Taxonomy" id="5974"/>
    <lineage>
        <taxon>Eukaryota</taxon>
        <taxon>Sar</taxon>
        <taxon>Alveolata</taxon>
        <taxon>Ciliophora</taxon>
        <taxon>Intramacronucleata</taxon>
        <taxon>Spirotrichea</taxon>
        <taxon>Stichotrichia</taxon>
        <taxon>Sporadotrichida</taxon>
        <taxon>Halteriidae</taxon>
        <taxon>Halteria</taxon>
    </lineage>
</organism>
<feature type="transmembrane region" description="Helical" evidence="1">
    <location>
        <begin position="79"/>
        <end position="103"/>
    </location>
</feature>
<evidence type="ECO:0000313" key="3">
    <source>
        <dbReference type="Proteomes" id="UP000785679"/>
    </source>
</evidence>